<dbReference type="InterPro" id="IPR010280">
    <property type="entry name" value="U5_MeTrfase_fam"/>
</dbReference>
<evidence type="ECO:0000256" key="2">
    <source>
        <dbReference type="ARBA" id="ARBA00022603"/>
    </source>
</evidence>
<dbReference type="OrthoDB" id="9804590at2"/>
<feature type="binding site" evidence="6">
    <location>
        <position position="288"/>
    </location>
    <ligand>
        <name>S-adenosyl-L-methionine</name>
        <dbReference type="ChEBI" id="CHEBI:59789"/>
    </ligand>
</feature>
<evidence type="ECO:0000256" key="7">
    <source>
        <dbReference type="PROSITE-ProRule" id="PRU10015"/>
    </source>
</evidence>
<evidence type="ECO:0000256" key="3">
    <source>
        <dbReference type="ARBA" id="ARBA00022679"/>
    </source>
</evidence>
<dbReference type="PROSITE" id="PS01230">
    <property type="entry name" value="TRMA_1"/>
    <property type="match status" value="1"/>
</dbReference>
<comment type="similarity">
    <text evidence="6">Belongs to the class I-like SAM-binding methyltransferase superfamily. RNA M5U methyltransferase family.</text>
</comment>
<evidence type="ECO:0000256" key="1">
    <source>
        <dbReference type="ARBA" id="ARBA00022485"/>
    </source>
</evidence>
<dbReference type="Gene3D" id="2.40.50.140">
    <property type="entry name" value="Nucleic acid-binding proteins"/>
    <property type="match status" value="1"/>
</dbReference>
<keyword evidence="3 6" id="KW-0808">Transferase</keyword>
<dbReference type="PROSITE" id="PS51687">
    <property type="entry name" value="SAM_MT_RNA_M5U"/>
    <property type="match status" value="1"/>
</dbReference>
<keyword evidence="1" id="KW-0479">Metal-binding</keyword>
<keyword evidence="2 6" id="KW-0489">Methyltransferase</keyword>
<dbReference type="GO" id="GO:0070041">
    <property type="term" value="F:rRNA (uridine-C5-)-methyltransferase activity"/>
    <property type="evidence" value="ECO:0007669"/>
    <property type="project" value="TreeGrafter"/>
</dbReference>
<dbReference type="SUPFAM" id="SSF53335">
    <property type="entry name" value="S-adenosyl-L-methionine-dependent methyltransferases"/>
    <property type="match status" value="1"/>
</dbReference>
<dbReference type="Gene3D" id="2.40.50.1070">
    <property type="match status" value="1"/>
</dbReference>
<dbReference type="KEGG" id="suam:BOO69_18270"/>
<evidence type="ECO:0000256" key="5">
    <source>
        <dbReference type="ARBA" id="ARBA00023014"/>
    </source>
</evidence>
<reference evidence="8 9" key="1">
    <citation type="submission" date="2016-11" db="EMBL/GenBank/DDBJ databases">
        <title>Complete genome sequence of Sulfitobacter sp. AM1-D1, a toxic bacteria associated with marine dinoflagellate Alexandrium minutum in East China Sea.</title>
        <authorList>
            <person name="Yang Q."/>
            <person name="Zhang X."/>
            <person name="Tian X."/>
        </authorList>
    </citation>
    <scope>NUCLEOTIDE SEQUENCE [LARGE SCALE GENOMIC DNA]</scope>
    <source>
        <strain evidence="8 9">AM1-D1</strain>
    </source>
</reference>
<dbReference type="Gene3D" id="3.40.50.150">
    <property type="entry name" value="Vaccinia Virus protein VP39"/>
    <property type="match status" value="1"/>
</dbReference>
<accession>A0A1J0WLE6</accession>
<keyword evidence="5" id="KW-0411">Iron-sulfur</keyword>
<keyword evidence="9" id="KW-1185">Reference proteome</keyword>
<evidence type="ECO:0000313" key="9">
    <source>
        <dbReference type="Proteomes" id="UP000181897"/>
    </source>
</evidence>
<evidence type="ECO:0000256" key="4">
    <source>
        <dbReference type="ARBA" id="ARBA00022691"/>
    </source>
</evidence>
<keyword evidence="4 6" id="KW-0949">S-adenosyl-L-methionine</keyword>
<dbReference type="RefSeq" id="WP_071973490.1">
    <property type="nucleotide sequence ID" value="NZ_CP018076.1"/>
</dbReference>
<dbReference type="InterPro" id="IPR012340">
    <property type="entry name" value="NA-bd_OB-fold"/>
</dbReference>
<dbReference type="Pfam" id="PF05958">
    <property type="entry name" value="tRNA_U5-meth_tr"/>
    <property type="match status" value="1"/>
</dbReference>
<dbReference type="Proteomes" id="UP000181897">
    <property type="component" value="Chromosome"/>
</dbReference>
<feature type="active site" evidence="7">
    <location>
        <position position="362"/>
    </location>
</feature>
<dbReference type="AlphaFoldDB" id="A0A1J0WLE6"/>
<dbReference type="GO" id="GO:0051536">
    <property type="term" value="F:iron-sulfur cluster binding"/>
    <property type="evidence" value="ECO:0007669"/>
    <property type="project" value="UniProtKB-KW"/>
</dbReference>
<dbReference type="PANTHER" id="PTHR11061:SF49">
    <property type="entry name" value="23S RRNA (URACIL(1939)-C(5))-METHYLTRANSFERASE RLMD"/>
    <property type="match status" value="1"/>
</dbReference>
<dbReference type="InterPro" id="IPR030390">
    <property type="entry name" value="MeTrfase_TrmA_AS"/>
</dbReference>
<feature type="binding site" evidence="6">
    <location>
        <position position="241"/>
    </location>
    <ligand>
        <name>S-adenosyl-L-methionine</name>
        <dbReference type="ChEBI" id="CHEBI:59789"/>
    </ligand>
</feature>
<feature type="binding site" evidence="6">
    <location>
        <position position="336"/>
    </location>
    <ligand>
        <name>S-adenosyl-L-methionine</name>
        <dbReference type="ChEBI" id="CHEBI:59789"/>
    </ligand>
</feature>
<sequence>MTEHRIIRLGHHGDGIASGPIYAAKTLPGELVTGTVQDDALTDVRIVEPSEQRVAPPCRHFRSCGGCQLQHASDPFVADWKQDFVRTSLKAHGLEAPLRPIVTSPAQSRRRATFAARRTKKGAMAGFHAQASDVIIEIPDCKLLHPDLMAGLEVAEKLAVIGASRKGPLAVTVTRSDAGLDVSVSKGKPLDGPLRQTLAQATETLGLARLSWEDETIAMRLPPVQRFGAADVLPPPGAFLQATDHGEAALCRGVREAVGSSARLADLFAGCGTFTLPLAETASVHAVEGIAEMLHALDHGWRMAEGLKPVTTETRDLYRRPMLPDELSRFDAVVLDPPRAGAERQVAQIALTDVPRVAYVSCNPVTFARDAATLCDAGYTLDWVQVVDQFRWSPHTELVACFAKAV</sequence>
<dbReference type="InterPro" id="IPR029063">
    <property type="entry name" value="SAM-dependent_MTases_sf"/>
</dbReference>
<dbReference type="STRING" id="1917485.BOO69_18270"/>
<keyword evidence="1" id="KW-0408">Iron</keyword>
<feature type="active site" description="Nucleophile" evidence="6">
    <location>
        <position position="362"/>
    </location>
</feature>
<protein>
    <submittedName>
        <fullName evidence="8">RNA methyltransferase</fullName>
    </submittedName>
</protein>
<dbReference type="CDD" id="cd02440">
    <property type="entry name" value="AdoMet_MTases"/>
    <property type="match status" value="1"/>
</dbReference>
<dbReference type="PANTHER" id="PTHR11061">
    <property type="entry name" value="RNA M5U METHYLTRANSFERASE"/>
    <property type="match status" value="1"/>
</dbReference>
<evidence type="ECO:0000313" key="8">
    <source>
        <dbReference type="EMBL" id="APE45143.1"/>
    </source>
</evidence>
<dbReference type="GO" id="GO:0070475">
    <property type="term" value="P:rRNA base methylation"/>
    <property type="evidence" value="ECO:0007669"/>
    <property type="project" value="TreeGrafter"/>
</dbReference>
<keyword evidence="1" id="KW-0004">4Fe-4S</keyword>
<evidence type="ECO:0000256" key="6">
    <source>
        <dbReference type="PROSITE-ProRule" id="PRU01024"/>
    </source>
</evidence>
<dbReference type="EMBL" id="CP018076">
    <property type="protein sequence ID" value="APE45143.1"/>
    <property type="molecule type" value="Genomic_DNA"/>
</dbReference>
<proteinExistence type="inferred from homology"/>
<name>A0A1J0WLE6_9RHOB</name>
<feature type="binding site" evidence="6">
    <location>
        <position position="268"/>
    </location>
    <ligand>
        <name>S-adenosyl-L-methionine</name>
        <dbReference type="ChEBI" id="CHEBI:59789"/>
    </ligand>
</feature>
<organism evidence="8 9">
    <name type="scientific">Sulfitobacter alexandrii</name>
    <dbReference type="NCBI Taxonomy" id="1917485"/>
    <lineage>
        <taxon>Bacteria</taxon>
        <taxon>Pseudomonadati</taxon>
        <taxon>Pseudomonadota</taxon>
        <taxon>Alphaproteobacteria</taxon>
        <taxon>Rhodobacterales</taxon>
        <taxon>Roseobacteraceae</taxon>
        <taxon>Sulfitobacter</taxon>
    </lineage>
</organism>
<gene>
    <name evidence="8" type="ORF">BOO69_18270</name>
</gene>